<name>A0A9P7BGR1_9ASCO</name>
<keyword evidence="11" id="KW-1185">Reference proteome</keyword>
<dbReference type="InterPro" id="IPR011583">
    <property type="entry name" value="Chitinase_II/V-like_cat"/>
</dbReference>
<dbReference type="Proteomes" id="UP000697127">
    <property type="component" value="Unassembled WGS sequence"/>
</dbReference>
<reference evidence="10" key="1">
    <citation type="submission" date="2020-11" db="EMBL/GenBank/DDBJ databases">
        <title>Kefir isolates.</title>
        <authorList>
            <person name="Marcisauskas S."/>
            <person name="Kim Y."/>
            <person name="Blasche S."/>
        </authorList>
    </citation>
    <scope>NUCLEOTIDE SEQUENCE</scope>
    <source>
        <strain evidence="10">Olga-1</strain>
    </source>
</reference>
<proteinExistence type="predicted"/>
<dbReference type="PANTHER" id="PTHR11177:SF317">
    <property type="entry name" value="CHITINASE 12-RELATED"/>
    <property type="match status" value="1"/>
</dbReference>
<keyword evidence="4" id="KW-0146">Chitin degradation</keyword>
<dbReference type="GO" id="GO:0005524">
    <property type="term" value="F:ATP binding"/>
    <property type="evidence" value="ECO:0007669"/>
    <property type="project" value="InterPro"/>
</dbReference>
<evidence type="ECO:0000256" key="7">
    <source>
        <dbReference type="ARBA" id="ARBA00023326"/>
    </source>
</evidence>
<dbReference type="Gene3D" id="3.20.20.80">
    <property type="entry name" value="Glycosidases"/>
    <property type="match status" value="1"/>
</dbReference>
<dbReference type="Gene3D" id="3.40.50.300">
    <property type="entry name" value="P-loop containing nucleotide triphosphate hydrolases"/>
    <property type="match status" value="1"/>
</dbReference>
<dbReference type="InterPro" id="IPR029070">
    <property type="entry name" value="Chitinase_insertion_sf"/>
</dbReference>
<protein>
    <recommendedName>
        <fullName evidence="2">chitinase</fullName>
        <ecNumber evidence="2">3.2.1.14</ecNumber>
    </recommendedName>
</protein>
<dbReference type="InterPro" id="IPR001223">
    <property type="entry name" value="Glyco_hydro18_cat"/>
</dbReference>
<dbReference type="InterPro" id="IPR027417">
    <property type="entry name" value="P-loop_NTPase"/>
</dbReference>
<dbReference type="GO" id="GO:0000272">
    <property type="term" value="P:polysaccharide catabolic process"/>
    <property type="evidence" value="ECO:0007669"/>
    <property type="project" value="UniProtKB-KW"/>
</dbReference>
<sequence length="713" mass="81377">MSSNGAILVTIAGGHAAGKKSGAHILKEQLISRFKDNNLNIITIDMDRYMTKNIDKVGSKEPNQYNFVQIRKDLHSMIVDDLYDVIILYGLYALYDWEIVNLATVRVYIDCDSDIRLGRWIKRDVLIDYANKSTKEIEKLKLTEKDKLQKLLNEYLNYSRHEMKTYIHDTKDKADVILPKGADIGGFTLIVDGLQSLLIQKLEAQIASINQLQESRTLSDRSYSTSSTNRETVINSIKLLSQEPSEYISALYYTSWSYPHNYPAKIPLSQVTDIYFAFADIDPKNKNIQFFDVYTTFGYPRFSLETLTQDTSFVQSLLDNEHTTILETNNDNKDYGNIESLPWVNEYLSFKNETQIPLNDGGLIGQMRDLKKINPRLKISMSIGGQKSGEYFSTVTYSDVDTKIFVSNIVANMKAFGFDGIDIDWEFPISISDSHRFKILIRYLHDKLSLEDSKKTLSVAIPLDLELLQNYDIGFIDKYVDYYNLMGYDISTPMSKISGYMSQLYTDPNFDSVTSIDDTVTYLSIFVNTSKIVLGMPTYGRSYNVDSLYKPFKRCAQINNFQYESSRECIIDYVDLPPKQYTEVTNTNLGAAYAYSKENNGIIVYDTPVVAKMKANYVKKHGLAGGMWWDAKGDPLITNTSRSLIYNFVDELGGVQALRSDITSSSSFIQQAPYSAIEGIFNESDFTSNAEKNYFFQREYSLYCIVLVFIIVI</sequence>
<comment type="caution">
    <text evidence="10">The sequence shown here is derived from an EMBL/GenBank/DDBJ whole genome shotgun (WGS) entry which is preliminary data.</text>
</comment>
<evidence type="ECO:0000256" key="2">
    <source>
        <dbReference type="ARBA" id="ARBA00012729"/>
    </source>
</evidence>
<dbReference type="Pfam" id="PF00485">
    <property type="entry name" value="PRK"/>
    <property type="match status" value="1"/>
</dbReference>
<dbReference type="GO" id="GO:0006032">
    <property type="term" value="P:chitin catabolic process"/>
    <property type="evidence" value="ECO:0007669"/>
    <property type="project" value="UniProtKB-KW"/>
</dbReference>
<comment type="catalytic activity">
    <reaction evidence="1">
        <text>Random endo-hydrolysis of N-acetyl-beta-D-glucosaminide (1-&gt;4)-beta-linkages in chitin and chitodextrins.</text>
        <dbReference type="EC" id="3.2.1.14"/>
    </reaction>
</comment>
<evidence type="ECO:0000259" key="9">
    <source>
        <dbReference type="PROSITE" id="PS51910"/>
    </source>
</evidence>
<dbReference type="GO" id="GO:0005576">
    <property type="term" value="C:extracellular region"/>
    <property type="evidence" value="ECO:0007669"/>
    <property type="project" value="TreeGrafter"/>
</dbReference>
<dbReference type="SUPFAM" id="SSF51445">
    <property type="entry name" value="(Trans)glycosidases"/>
    <property type="match status" value="1"/>
</dbReference>
<organism evidence="10 11">
    <name type="scientific">Pichia californica</name>
    <dbReference type="NCBI Taxonomy" id="460514"/>
    <lineage>
        <taxon>Eukaryota</taxon>
        <taxon>Fungi</taxon>
        <taxon>Dikarya</taxon>
        <taxon>Ascomycota</taxon>
        <taxon>Saccharomycotina</taxon>
        <taxon>Pichiomycetes</taxon>
        <taxon>Pichiales</taxon>
        <taxon>Pichiaceae</taxon>
        <taxon>Pichia</taxon>
    </lineage>
</organism>
<keyword evidence="3 8" id="KW-0378">Hydrolase</keyword>
<dbReference type="GO" id="GO:0008843">
    <property type="term" value="F:endochitinase activity"/>
    <property type="evidence" value="ECO:0007669"/>
    <property type="project" value="UniProtKB-EC"/>
</dbReference>
<evidence type="ECO:0000256" key="4">
    <source>
        <dbReference type="ARBA" id="ARBA00023024"/>
    </source>
</evidence>
<dbReference type="Gene3D" id="3.10.50.10">
    <property type="match status" value="1"/>
</dbReference>
<dbReference type="InterPro" id="IPR017853">
    <property type="entry name" value="GH"/>
</dbReference>
<dbReference type="Pfam" id="PF00704">
    <property type="entry name" value="Glyco_hydro_18"/>
    <property type="match status" value="1"/>
</dbReference>
<dbReference type="GO" id="GO:0016301">
    <property type="term" value="F:kinase activity"/>
    <property type="evidence" value="ECO:0007669"/>
    <property type="project" value="InterPro"/>
</dbReference>
<dbReference type="InterPro" id="IPR001579">
    <property type="entry name" value="Glyco_hydro_18_chit_AS"/>
</dbReference>
<dbReference type="PROSITE" id="PS01095">
    <property type="entry name" value="GH18_1"/>
    <property type="match status" value="1"/>
</dbReference>
<gene>
    <name evidence="10" type="primary">CTS1</name>
    <name evidence="10" type="ORF">C6P40_003090</name>
</gene>
<dbReference type="EMBL" id="PUHW01000034">
    <property type="protein sequence ID" value="KAG0690376.1"/>
    <property type="molecule type" value="Genomic_DNA"/>
</dbReference>
<evidence type="ECO:0000256" key="8">
    <source>
        <dbReference type="RuleBase" id="RU000489"/>
    </source>
</evidence>
<feature type="domain" description="GH18" evidence="9">
    <location>
        <begin position="247"/>
        <end position="647"/>
    </location>
</feature>
<keyword evidence="7" id="KW-0624">Polysaccharide degradation</keyword>
<keyword evidence="6 8" id="KW-0326">Glycosidase</keyword>
<dbReference type="SMART" id="SM00636">
    <property type="entry name" value="Glyco_18"/>
    <property type="match status" value="1"/>
</dbReference>
<dbReference type="AlphaFoldDB" id="A0A9P7BGR1"/>
<evidence type="ECO:0000256" key="6">
    <source>
        <dbReference type="ARBA" id="ARBA00023295"/>
    </source>
</evidence>
<evidence type="ECO:0000256" key="5">
    <source>
        <dbReference type="ARBA" id="ARBA00023277"/>
    </source>
</evidence>
<keyword evidence="5" id="KW-0119">Carbohydrate metabolism</keyword>
<evidence type="ECO:0000313" key="11">
    <source>
        <dbReference type="Proteomes" id="UP000697127"/>
    </source>
</evidence>
<accession>A0A9P7BGR1</accession>
<dbReference type="EC" id="3.2.1.14" evidence="2"/>
<dbReference type="InterPro" id="IPR050314">
    <property type="entry name" value="Glycosyl_Hydrlase_18"/>
</dbReference>
<dbReference type="SUPFAM" id="SSF52540">
    <property type="entry name" value="P-loop containing nucleoside triphosphate hydrolases"/>
    <property type="match status" value="1"/>
</dbReference>
<evidence type="ECO:0000256" key="3">
    <source>
        <dbReference type="ARBA" id="ARBA00022801"/>
    </source>
</evidence>
<dbReference type="GO" id="GO:0008061">
    <property type="term" value="F:chitin binding"/>
    <property type="evidence" value="ECO:0007669"/>
    <property type="project" value="InterPro"/>
</dbReference>
<dbReference type="PANTHER" id="PTHR11177">
    <property type="entry name" value="CHITINASE"/>
    <property type="match status" value="1"/>
</dbReference>
<evidence type="ECO:0000256" key="1">
    <source>
        <dbReference type="ARBA" id="ARBA00000822"/>
    </source>
</evidence>
<dbReference type="InterPro" id="IPR006083">
    <property type="entry name" value="PRK/URK"/>
</dbReference>
<dbReference type="PROSITE" id="PS51910">
    <property type="entry name" value="GH18_2"/>
    <property type="match status" value="1"/>
</dbReference>
<evidence type="ECO:0000313" key="10">
    <source>
        <dbReference type="EMBL" id="KAG0690376.1"/>
    </source>
</evidence>